<name>A0A2K2UBE2_9ACTN</name>
<dbReference type="InterPro" id="IPR008988">
    <property type="entry name" value="Transcriptional_repressor_C"/>
</dbReference>
<proteinExistence type="predicted"/>
<keyword evidence="4" id="KW-1185">Reference proteome</keyword>
<dbReference type="SMART" id="SM00899">
    <property type="entry name" value="FeoA"/>
    <property type="match status" value="1"/>
</dbReference>
<reference evidence="4" key="1">
    <citation type="submission" date="2018-01" db="EMBL/GenBank/DDBJ databases">
        <title>Rubneribacter badeniensis gen. nov., sp. nov., and Colonibacter rubneri, gen. nov., sp. nov., WGS of new members of the Eggerthellaceae.</title>
        <authorList>
            <person name="Danylec N."/>
            <person name="Stoll D.A."/>
            <person name="Doetsch A."/>
            <person name="Kulling S.E."/>
            <person name="Huch M."/>
        </authorList>
    </citation>
    <scope>NUCLEOTIDE SEQUENCE [LARGE SCALE GENOMIC DNA]</scope>
    <source>
        <strain evidence="4">ResAG-96</strain>
    </source>
</reference>
<dbReference type="Pfam" id="PF04023">
    <property type="entry name" value="FeoA"/>
    <property type="match status" value="1"/>
</dbReference>
<evidence type="ECO:0000313" key="3">
    <source>
        <dbReference type="EMBL" id="PNV67552.1"/>
    </source>
</evidence>
<evidence type="ECO:0000256" key="1">
    <source>
        <dbReference type="ARBA" id="ARBA00023004"/>
    </source>
</evidence>
<organism evidence="3 4">
    <name type="scientific">Enteroscipio rubneri</name>
    <dbReference type="NCBI Taxonomy" id="2070686"/>
    <lineage>
        <taxon>Bacteria</taxon>
        <taxon>Bacillati</taxon>
        <taxon>Actinomycetota</taxon>
        <taxon>Coriobacteriia</taxon>
        <taxon>Eggerthellales</taxon>
        <taxon>Eggerthellaceae</taxon>
        <taxon>Enteroscipio</taxon>
    </lineage>
</organism>
<sequence length="105" mass="10787">MGATMDNATVASMQGTVGRSDAGSAPGIACQQMPLSFLRDGETGTIAKVRGRGDLHHHLENLGFVEGAQVTVVSEAAGDLIVEVKGTQIALNRQVASRIITNAAA</sequence>
<dbReference type="Proteomes" id="UP000236197">
    <property type="component" value="Unassembled WGS sequence"/>
</dbReference>
<comment type="caution">
    <text evidence="3">The sequence shown here is derived from an EMBL/GenBank/DDBJ whole genome shotgun (WGS) entry which is preliminary data.</text>
</comment>
<dbReference type="InterPro" id="IPR038157">
    <property type="entry name" value="FeoA_core_dom"/>
</dbReference>
<dbReference type="SUPFAM" id="SSF50037">
    <property type="entry name" value="C-terminal domain of transcriptional repressors"/>
    <property type="match status" value="1"/>
</dbReference>
<dbReference type="InterPro" id="IPR053184">
    <property type="entry name" value="FeoA-like"/>
</dbReference>
<dbReference type="GO" id="GO:0046914">
    <property type="term" value="F:transition metal ion binding"/>
    <property type="evidence" value="ECO:0007669"/>
    <property type="project" value="InterPro"/>
</dbReference>
<evidence type="ECO:0000313" key="4">
    <source>
        <dbReference type="Proteomes" id="UP000236197"/>
    </source>
</evidence>
<dbReference type="AlphaFoldDB" id="A0A2K2UBE2"/>
<evidence type="ECO:0000259" key="2">
    <source>
        <dbReference type="SMART" id="SM00899"/>
    </source>
</evidence>
<gene>
    <name evidence="3" type="ORF">C2L71_06985</name>
</gene>
<accession>A0A2K2UBE2</accession>
<dbReference type="EMBL" id="PPEK01000007">
    <property type="protein sequence ID" value="PNV67552.1"/>
    <property type="molecule type" value="Genomic_DNA"/>
</dbReference>
<dbReference type="OrthoDB" id="3175006at2"/>
<dbReference type="PANTHER" id="PTHR43151:SF1">
    <property type="entry name" value="SSR2333 PROTEIN"/>
    <property type="match status" value="1"/>
</dbReference>
<keyword evidence="1" id="KW-0408">Iron</keyword>
<dbReference type="PANTHER" id="PTHR43151">
    <property type="entry name" value="FEOA FAMILY PROTEIN"/>
    <property type="match status" value="1"/>
</dbReference>
<protein>
    <submittedName>
        <fullName evidence="3">Ferrous iron transport protein A</fullName>
    </submittedName>
</protein>
<dbReference type="InterPro" id="IPR007167">
    <property type="entry name" value="Fe-transptr_FeoA-like"/>
</dbReference>
<dbReference type="Gene3D" id="2.30.30.90">
    <property type="match status" value="1"/>
</dbReference>
<feature type="domain" description="Ferrous iron transporter FeoA-like" evidence="2">
    <location>
        <begin position="33"/>
        <end position="103"/>
    </location>
</feature>